<evidence type="ECO:0000313" key="2">
    <source>
        <dbReference type="Proteomes" id="UP001056455"/>
    </source>
</evidence>
<accession>A0ABY4YSI9</accession>
<gene>
    <name evidence="1" type="ORF">NF556_19455</name>
</gene>
<keyword evidence="2" id="KW-1185">Reference proteome</keyword>
<dbReference type="EMBL" id="CP099489">
    <property type="protein sequence ID" value="USQ79736.1"/>
    <property type="molecule type" value="Genomic_DNA"/>
</dbReference>
<evidence type="ECO:0000313" key="1">
    <source>
        <dbReference type="EMBL" id="USQ79736.1"/>
    </source>
</evidence>
<reference evidence="1" key="1">
    <citation type="submission" date="2022-06" db="EMBL/GenBank/DDBJ databases">
        <title>Ornithinimicrobium HY1793.</title>
        <authorList>
            <person name="Huang Y."/>
        </authorList>
    </citation>
    <scope>NUCLEOTIDE SEQUENCE</scope>
    <source>
        <strain evidence="1">HY1793</strain>
    </source>
</reference>
<organism evidence="1 2">
    <name type="scientific">Ornithinimicrobium faecis</name>
    <dbReference type="NCBI Taxonomy" id="2934158"/>
    <lineage>
        <taxon>Bacteria</taxon>
        <taxon>Bacillati</taxon>
        <taxon>Actinomycetota</taxon>
        <taxon>Actinomycetes</taxon>
        <taxon>Micrococcales</taxon>
        <taxon>Ornithinimicrobiaceae</taxon>
        <taxon>Ornithinimicrobium</taxon>
    </lineage>
</organism>
<sequence>MLEDLLMDELFSGESQFALDHRGHAVAVVVENSGPISTTVRLFVGGRLVDTKHALSTTVRLPTDLPGPEGPHRIEVKVSLSLLGDVKACTLREGPAQLEMPRLDRRS</sequence>
<protein>
    <submittedName>
        <fullName evidence="1">Uncharacterized protein</fullName>
    </submittedName>
</protein>
<dbReference type="RefSeq" id="WP_252592840.1">
    <property type="nucleotide sequence ID" value="NZ_CP099489.1"/>
</dbReference>
<proteinExistence type="predicted"/>
<dbReference type="Proteomes" id="UP001056455">
    <property type="component" value="Chromosome"/>
</dbReference>
<name>A0ABY4YSI9_9MICO</name>